<evidence type="ECO:0000313" key="4">
    <source>
        <dbReference type="EMBL" id="KAK7428229.1"/>
    </source>
</evidence>
<dbReference type="PANTHER" id="PTHR47706:SF4">
    <property type="entry name" value="NMRA-LIKE DOMAIN-CONTAINING PROTEIN"/>
    <property type="match status" value="1"/>
</dbReference>
<dbReference type="SUPFAM" id="SSF51735">
    <property type="entry name" value="NAD(P)-binding Rossmann-fold domains"/>
    <property type="match status" value="1"/>
</dbReference>
<dbReference type="PANTHER" id="PTHR47706">
    <property type="entry name" value="NMRA-LIKE FAMILY PROTEIN"/>
    <property type="match status" value="1"/>
</dbReference>
<evidence type="ECO:0000256" key="3">
    <source>
        <dbReference type="ARBA" id="ARBA00023002"/>
    </source>
</evidence>
<gene>
    <name evidence="4" type="ORF">QQZ08_005295</name>
</gene>
<comment type="similarity">
    <text evidence="1">Belongs to the NmrA-type oxidoreductase family. Isoflavone reductase subfamily.</text>
</comment>
<accession>A0ABR1I3X5</accession>
<reference evidence="4 5" key="1">
    <citation type="journal article" date="2025" name="Microbiol. Resour. Announc.">
        <title>Draft genome sequences for Neonectria magnoliae and Neonectria punicea, canker pathogens of Liriodendron tulipifera and Acer saccharum in West Virginia.</title>
        <authorList>
            <person name="Petronek H.M."/>
            <person name="Kasson M.T."/>
            <person name="Metheny A.M."/>
            <person name="Stauder C.M."/>
            <person name="Lovett B."/>
            <person name="Lynch S.C."/>
            <person name="Garnas J.R."/>
            <person name="Kasson L.R."/>
            <person name="Stajich J.E."/>
        </authorList>
    </citation>
    <scope>NUCLEOTIDE SEQUENCE [LARGE SCALE GENOMIC DNA]</scope>
    <source>
        <strain evidence="4 5">NRRL 64651</strain>
    </source>
</reference>
<protein>
    <recommendedName>
        <fullName evidence="6">NmrA-like domain-containing protein</fullName>
    </recommendedName>
</protein>
<evidence type="ECO:0000256" key="1">
    <source>
        <dbReference type="ARBA" id="ARBA00005725"/>
    </source>
</evidence>
<dbReference type="Gene3D" id="3.40.50.720">
    <property type="entry name" value="NAD(P)-binding Rossmann-like Domain"/>
    <property type="match status" value="1"/>
</dbReference>
<dbReference type="InterPro" id="IPR036291">
    <property type="entry name" value="NAD(P)-bd_dom_sf"/>
</dbReference>
<dbReference type="InterPro" id="IPR051609">
    <property type="entry name" value="NmrA/Isoflavone_reductase-like"/>
</dbReference>
<organism evidence="4 5">
    <name type="scientific">Neonectria magnoliae</name>
    <dbReference type="NCBI Taxonomy" id="2732573"/>
    <lineage>
        <taxon>Eukaryota</taxon>
        <taxon>Fungi</taxon>
        <taxon>Dikarya</taxon>
        <taxon>Ascomycota</taxon>
        <taxon>Pezizomycotina</taxon>
        <taxon>Sordariomycetes</taxon>
        <taxon>Hypocreomycetidae</taxon>
        <taxon>Hypocreales</taxon>
        <taxon>Nectriaceae</taxon>
        <taxon>Neonectria</taxon>
    </lineage>
</organism>
<sequence>MANKTASIPGTGKEVMTFTYSLDVAKFVVEAFNLPKWDRDTIIIGDKMTREEFVKLAEEARGKKFTVTYDSVEKLQN</sequence>
<name>A0ABR1I3X5_9HYPO</name>
<keyword evidence="2" id="KW-0521">NADP</keyword>
<dbReference type="Gene3D" id="3.90.25.10">
    <property type="entry name" value="UDP-galactose 4-epimerase, domain 1"/>
    <property type="match status" value="1"/>
</dbReference>
<keyword evidence="5" id="KW-1185">Reference proteome</keyword>
<evidence type="ECO:0000256" key="2">
    <source>
        <dbReference type="ARBA" id="ARBA00022857"/>
    </source>
</evidence>
<dbReference type="Proteomes" id="UP001498421">
    <property type="component" value="Unassembled WGS sequence"/>
</dbReference>
<dbReference type="EMBL" id="JAZAVK010000044">
    <property type="protein sequence ID" value="KAK7428229.1"/>
    <property type="molecule type" value="Genomic_DNA"/>
</dbReference>
<evidence type="ECO:0008006" key="6">
    <source>
        <dbReference type="Google" id="ProtNLM"/>
    </source>
</evidence>
<comment type="caution">
    <text evidence="4">The sequence shown here is derived from an EMBL/GenBank/DDBJ whole genome shotgun (WGS) entry which is preliminary data.</text>
</comment>
<keyword evidence="3" id="KW-0560">Oxidoreductase</keyword>
<evidence type="ECO:0000313" key="5">
    <source>
        <dbReference type="Proteomes" id="UP001498421"/>
    </source>
</evidence>
<proteinExistence type="inferred from homology"/>